<dbReference type="EMBL" id="JAFJZO010000035">
    <property type="protein sequence ID" value="KAG5492764.1"/>
    <property type="molecule type" value="Genomic_DNA"/>
</dbReference>
<sequence length="587" mass="64013">MQRYDCSAYRETLLYARELALLFPSLWSEILSSNAVAAASSSLANPTSLTSLASIKPVEPHFLTQWMAAATTAPVAYHCCPTNDKVEGVDHVADVVVVRWTRVLGMWIALRVVYLSSRCEEVLAPEEEGEVVRYRQYFLPLAWPMLDLGIQERLASCLCALAEKRGASQPKSGTICASGVSASSLCSAVVIGDDEGERVCDEVCTRAMEATQRVAREYLRIGWDVLHPNSVPATVDAKLNRLAAQQSRLGCSEVGSFEARSVLVPTSCLGNLLKALVRLRLQLQRPPVHHSLVLCFTLAQKALLQVGYDLLTKVRACLIERCYYLLPTMLDYEFCVLLCDAIQRESAELQRQHTELARVQAVLHNTLRSFLKSVFDLYHDVIETLLTGYKKKSASTLIACPAPRLVKVLVPLLSVNPSVGIQEASQDHPAPTAACVSKPPTYRGAATERRASAVMRLSEPAFSVLVEALEPTCDLLQRHLSALNALSTRSLTSADEHDQGTVAGSGLTGEGEFLPPLPPQEREVSGRHQLPTALVTQRELIYFLAEKMSNSFADAAAGSGMTAKSAQQQAAADAYLTAAYLSVYGPH</sequence>
<dbReference type="GeneID" id="94287468"/>
<accession>A0A836HHH4</accession>
<dbReference type="OrthoDB" id="264572at2759"/>
<dbReference type="AlphaFoldDB" id="A0A836HHH4"/>
<proteinExistence type="predicted"/>
<organism evidence="1 2">
    <name type="scientific">Porcisia hertigi</name>
    <dbReference type="NCBI Taxonomy" id="2761500"/>
    <lineage>
        <taxon>Eukaryota</taxon>
        <taxon>Discoba</taxon>
        <taxon>Euglenozoa</taxon>
        <taxon>Kinetoplastea</taxon>
        <taxon>Metakinetoplastina</taxon>
        <taxon>Trypanosomatida</taxon>
        <taxon>Trypanosomatidae</taxon>
        <taxon>Leishmaniinae</taxon>
        <taxon>Porcisia</taxon>
    </lineage>
</organism>
<dbReference type="KEGG" id="phet:94287468"/>
<keyword evidence="2" id="KW-1185">Reference proteome</keyword>
<evidence type="ECO:0000313" key="1">
    <source>
        <dbReference type="EMBL" id="KAG5492764.1"/>
    </source>
</evidence>
<evidence type="ECO:0000313" key="2">
    <source>
        <dbReference type="Proteomes" id="UP000674318"/>
    </source>
</evidence>
<protein>
    <submittedName>
        <fullName evidence="1">Uncharacterized protein</fullName>
    </submittedName>
</protein>
<comment type="caution">
    <text evidence="1">The sequence shown here is derived from an EMBL/GenBank/DDBJ whole genome shotgun (WGS) entry which is preliminary data.</text>
</comment>
<reference evidence="1 2" key="1">
    <citation type="submission" date="2021-02" db="EMBL/GenBank/DDBJ databases">
        <title>Porcisia hertigi Genome sequencing and assembly.</title>
        <authorList>
            <person name="Almutairi H."/>
            <person name="Gatherer D."/>
        </authorList>
    </citation>
    <scope>NUCLEOTIDE SEQUENCE [LARGE SCALE GENOMIC DNA]</scope>
    <source>
        <strain evidence="1 2">C119</strain>
    </source>
</reference>
<gene>
    <name evidence="1" type="ORF">JKF63_01344</name>
</gene>
<dbReference type="Proteomes" id="UP000674318">
    <property type="component" value="Chromosome 35"/>
</dbReference>
<dbReference type="RefSeq" id="XP_067753548.1">
    <property type="nucleotide sequence ID" value="XM_067897391.1"/>
</dbReference>
<name>A0A836HHH4_9TRYP</name>